<comment type="caution">
    <text evidence="1">The sequence shown here is derived from an EMBL/GenBank/DDBJ whole genome shotgun (WGS) entry which is preliminary data.</text>
</comment>
<dbReference type="RefSeq" id="WP_208232739.1">
    <property type="nucleotide sequence ID" value="NZ_JAGEVG010000004.1"/>
</dbReference>
<evidence type="ECO:0000313" key="2">
    <source>
        <dbReference type="Proteomes" id="UP000681315"/>
    </source>
</evidence>
<dbReference type="EMBL" id="JAGEVG010000004">
    <property type="protein sequence ID" value="MBO3097593.1"/>
    <property type="molecule type" value="Genomic_DNA"/>
</dbReference>
<name>A0ABS3SPG4_9FLAO</name>
<protein>
    <recommendedName>
        <fullName evidence="3">Chorismate lyase</fullName>
    </recommendedName>
</protein>
<organism evidence="1 2">
    <name type="scientific">Gelidibacter pelagius</name>
    <dbReference type="NCBI Taxonomy" id="2819985"/>
    <lineage>
        <taxon>Bacteria</taxon>
        <taxon>Pseudomonadati</taxon>
        <taxon>Bacteroidota</taxon>
        <taxon>Flavobacteriia</taxon>
        <taxon>Flavobacteriales</taxon>
        <taxon>Flavobacteriaceae</taxon>
        <taxon>Gelidibacter</taxon>
    </lineage>
</organism>
<evidence type="ECO:0008006" key="3">
    <source>
        <dbReference type="Google" id="ProtNLM"/>
    </source>
</evidence>
<accession>A0ABS3SPG4</accession>
<dbReference type="Proteomes" id="UP000681315">
    <property type="component" value="Unassembled WGS sequence"/>
</dbReference>
<sequence>MPKIKINTFGEGIEIRRLHLDSDTYQHWKTIAAKKNRTVPDLILDPFFYYSLKDKKVNQLEDINANLISGMLNTPKSQIEIWFDRRKVLKIPSHELFNELVLYPLFNLEPTVSFLSEELAKGIYVMQKTVGLLNSAQLEIDSPQLDIHDFTFKTAKYENHQFSSEITYQNQSLNFIKNDTVVTYQTAFEIF</sequence>
<evidence type="ECO:0000313" key="1">
    <source>
        <dbReference type="EMBL" id="MBO3097593.1"/>
    </source>
</evidence>
<proteinExistence type="predicted"/>
<reference evidence="1 2" key="1">
    <citation type="submission" date="2021-03" db="EMBL/GenBank/DDBJ databases">
        <title>Gelidibacter sp. nov., isolated from costal sediment.</title>
        <authorList>
            <person name="Lun K.-Y."/>
        </authorList>
    </citation>
    <scope>NUCLEOTIDE SEQUENCE [LARGE SCALE GENOMIC DNA]</scope>
    <source>
        <strain evidence="1 2">DF109</strain>
    </source>
</reference>
<keyword evidence="2" id="KW-1185">Reference proteome</keyword>
<gene>
    <name evidence="1" type="ORF">J4051_04900</name>
</gene>